<protein>
    <submittedName>
        <fullName evidence="6">Uncharacterized protein</fullName>
    </submittedName>
</protein>
<dbReference type="Pfam" id="PF00106">
    <property type="entry name" value="adh_short"/>
    <property type="match status" value="1"/>
</dbReference>
<dbReference type="EMBL" id="KE361640">
    <property type="protein sequence ID" value="EPQ27198.1"/>
    <property type="molecule type" value="Genomic_DNA"/>
</dbReference>
<proteinExistence type="inferred from homology"/>
<keyword evidence="3" id="KW-0560">Oxidoreductase</keyword>
<feature type="region of interest" description="Disordered" evidence="5">
    <location>
        <begin position="403"/>
        <end position="435"/>
    </location>
</feature>
<sequence>MTGRHTTSNRASRPAATLTSSSAHARTLQPPLSSSWPSHRMSSKQAPCQRHARLSHPTSSSAEQGKARQANVRRPAWPCRSIAPPQRRRAACLMYLKGSGHHRPPALPSLYCSPFTHRIRPPIRTPPSAIDFCSTTTLATATNTTAINLTLLCHPDPTPPSSKMTMSARSLHASTLFDLTGKIALITGGGTGIGLMQARTLSQAGAKVYIVGRRAEVLDKSAQLYSEPNAPLVPLPGDISKKAECLRLADEISKREGKLDILISNAGIVGPKNEGSNTADPTGQAHPEHREKLPVAEYAKLALEDNEPEHWNELFTVNTFANFFLSMAFLPLLAKATQDTKGWSSTFITVGSISGITSQSQRHVAYNASKAAANHMTRLIGFEVAASTDAKVRVNGIAPGVFPSQMTASDKDDETNQSSLREKMPELNIPAGRPGRDEDMASATLFVVANQYLNGQVIPVDGGFTLTEP</sequence>
<dbReference type="PRINTS" id="PR00080">
    <property type="entry name" value="SDRFAMILY"/>
</dbReference>
<evidence type="ECO:0000313" key="7">
    <source>
        <dbReference type="Proteomes" id="UP000053664"/>
    </source>
</evidence>
<dbReference type="Gene3D" id="3.40.50.720">
    <property type="entry name" value="NAD(P)-binding Rossmann-like Domain"/>
    <property type="match status" value="1"/>
</dbReference>
<name>A0A061H3R1_9BASI</name>
<dbReference type="InterPro" id="IPR020904">
    <property type="entry name" value="Sc_DH/Rdtase_CS"/>
</dbReference>
<dbReference type="InterPro" id="IPR036291">
    <property type="entry name" value="NAD(P)-bd_dom_sf"/>
</dbReference>
<dbReference type="HOGENOM" id="CLU_010194_12_1_1"/>
<evidence type="ECO:0000256" key="5">
    <source>
        <dbReference type="SAM" id="MobiDB-lite"/>
    </source>
</evidence>
<dbReference type="GO" id="GO:0016491">
    <property type="term" value="F:oxidoreductase activity"/>
    <property type="evidence" value="ECO:0007669"/>
    <property type="project" value="UniProtKB-KW"/>
</dbReference>
<dbReference type="eggNOG" id="KOG0725">
    <property type="taxonomic scope" value="Eukaryota"/>
</dbReference>
<organism evidence="6 7">
    <name type="scientific">Pseudozyma flocculosa PF-1</name>
    <dbReference type="NCBI Taxonomy" id="1277687"/>
    <lineage>
        <taxon>Eukaryota</taxon>
        <taxon>Fungi</taxon>
        <taxon>Dikarya</taxon>
        <taxon>Basidiomycota</taxon>
        <taxon>Ustilaginomycotina</taxon>
        <taxon>Ustilaginomycetes</taxon>
        <taxon>Ustilaginales</taxon>
        <taxon>Ustilaginaceae</taxon>
        <taxon>Pseudozyma</taxon>
    </lineage>
</organism>
<dbReference type="InterPro" id="IPR052178">
    <property type="entry name" value="Sec_Metab_Biosynth_SDR"/>
</dbReference>
<evidence type="ECO:0000256" key="4">
    <source>
        <dbReference type="RuleBase" id="RU000363"/>
    </source>
</evidence>
<dbReference type="PANTHER" id="PTHR43618">
    <property type="entry name" value="7-ALPHA-HYDROXYSTEROID DEHYDROGENASE"/>
    <property type="match status" value="1"/>
</dbReference>
<dbReference type="Pfam" id="PF13561">
    <property type="entry name" value="adh_short_C2"/>
    <property type="match status" value="1"/>
</dbReference>
<dbReference type="OrthoDB" id="3819888at2759"/>
<evidence type="ECO:0000256" key="3">
    <source>
        <dbReference type="ARBA" id="ARBA00023002"/>
    </source>
</evidence>
<dbReference type="Proteomes" id="UP000053664">
    <property type="component" value="Unassembled WGS sequence"/>
</dbReference>
<dbReference type="SUPFAM" id="SSF51735">
    <property type="entry name" value="NAD(P)-binding Rossmann-fold domains"/>
    <property type="match status" value="1"/>
</dbReference>
<dbReference type="AlphaFoldDB" id="A0A061H3R1"/>
<dbReference type="RefSeq" id="XP_007880842.1">
    <property type="nucleotide sequence ID" value="XM_007882651.1"/>
</dbReference>
<comment type="similarity">
    <text evidence="1 4">Belongs to the short-chain dehydrogenases/reductases (SDR) family.</text>
</comment>
<dbReference type="PANTHER" id="PTHR43618:SF4">
    <property type="entry name" value="SHORT CHAIN DEHYDROGENASE_REDUCTASE FAMILY (AFU_ORTHOLOGUE AFUA_7G04540)"/>
    <property type="match status" value="1"/>
</dbReference>
<evidence type="ECO:0000256" key="1">
    <source>
        <dbReference type="ARBA" id="ARBA00006484"/>
    </source>
</evidence>
<dbReference type="PRINTS" id="PR00081">
    <property type="entry name" value="GDHRDH"/>
</dbReference>
<feature type="compositionally biased region" description="Polar residues" evidence="5">
    <location>
        <begin position="1"/>
        <end position="37"/>
    </location>
</feature>
<accession>A0A061H3R1</accession>
<dbReference type="GeneID" id="19319219"/>
<feature type="region of interest" description="Disordered" evidence="5">
    <location>
        <begin position="1"/>
        <end position="81"/>
    </location>
</feature>
<dbReference type="PROSITE" id="PS00061">
    <property type="entry name" value="ADH_SHORT"/>
    <property type="match status" value="1"/>
</dbReference>
<evidence type="ECO:0000313" key="6">
    <source>
        <dbReference type="EMBL" id="EPQ27198.1"/>
    </source>
</evidence>
<gene>
    <name evidence="6" type="ORF">PFL1_05121</name>
</gene>
<dbReference type="KEGG" id="pfp:PFL1_05121"/>
<evidence type="ECO:0000256" key="2">
    <source>
        <dbReference type="ARBA" id="ARBA00022857"/>
    </source>
</evidence>
<reference evidence="6 7" key="1">
    <citation type="journal article" date="2013" name="Plant Cell">
        <title>The transition from a phytopathogenic smut ancestor to an anamorphic biocontrol agent deciphered by comparative whole-genome analysis.</title>
        <authorList>
            <person name="Lefebvre F."/>
            <person name="Joly D.L."/>
            <person name="Labbe C."/>
            <person name="Teichmann B."/>
            <person name="Linning R."/>
            <person name="Belzile F."/>
            <person name="Bakkeren G."/>
            <person name="Belanger R.R."/>
        </authorList>
    </citation>
    <scope>NUCLEOTIDE SEQUENCE [LARGE SCALE GENOMIC DNA]</scope>
    <source>
        <strain evidence="6 7">PF-1</strain>
    </source>
</reference>
<dbReference type="InterPro" id="IPR002347">
    <property type="entry name" value="SDR_fam"/>
</dbReference>
<keyword evidence="2" id="KW-0521">NADP</keyword>